<dbReference type="SUPFAM" id="SSF55785">
    <property type="entry name" value="PYP-like sensor domain (PAS domain)"/>
    <property type="match status" value="3"/>
</dbReference>
<keyword evidence="5" id="KW-0418">Kinase</keyword>
<feature type="domain" description="PAC" evidence="8">
    <location>
        <begin position="92"/>
        <end position="144"/>
    </location>
</feature>
<feature type="domain" description="PAC" evidence="8">
    <location>
        <begin position="213"/>
        <end position="265"/>
    </location>
</feature>
<dbReference type="InterPro" id="IPR000700">
    <property type="entry name" value="PAS-assoc_C"/>
</dbReference>
<evidence type="ECO:0000256" key="3">
    <source>
        <dbReference type="ARBA" id="ARBA00022553"/>
    </source>
</evidence>
<name>A0ABX1DHC0_9FLAO</name>
<dbReference type="InterPro" id="IPR000014">
    <property type="entry name" value="PAS"/>
</dbReference>
<dbReference type="PRINTS" id="PR00344">
    <property type="entry name" value="BCTRLSENSOR"/>
</dbReference>
<dbReference type="NCBIfam" id="TIGR00229">
    <property type="entry name" value="sensory_box"/>
    <property type="match status" value="2"/>
</dbReference>
<proteinExistence type="predicted"/>
<evidence type="ECO:0000259" key="7">
    <source>
        <dbReference type="PROSITE" id="PS50112"/>
    </source>
</evidence>
<dbReference type="PROSITE" id="PS50113">
    <property type="entry name" value="PAC"/>
    <property type="match status" value="3"/>
</dbReference>
<comment type="caution">
    <text evidence="9">The sequence shown here is derived from an EMBL/GenBank/DDBJ whole genome shotgun (WGS) entry which is preliminary data.</text>
</comment>
<keyword evidence="3" id="KW-0597">Phosphoprotein</keyword>
<dbReference type="PANTHER" id="PTHR43304">
    <property type="entry name" value="PHYTOCHROME-LIKE PROTEIN CPH1"/>
    <property type="match status" value="1"/>
</dbReference>
<organism evidence="9 10">
    <name type="scientific">Tamlana crocina</name>
    <dbReference type="NCBI Taxonomy" id="393006"/>
    <lineage>
        <taxon>Bacteria</taxon>
        <taxon>Pseudomonadati</taxon>
        <taxon>Bacteroidota</taxon>
        <taxon>Flavobacteriia</taxon>
        <taxon>Flavobacteriales</taxon>
        <taxon>Flavobacteriaceae</taxon>
        <taxon>Tamlana</taxon>
    </lineage>
</organism>
<dbReference type="Proteomes" id="UP000760545">
    <property type="component" value="Unassembled WGS sequence"/>
</dbReference>
<feature type="domain" description="PAS" evidence="7">
    <location>
        <begin position="266"/>
        <end position="336"/>
    </location>
</feature>
<dbReference type="Gene3D" id="2.10.70.100">
    <property type="match status" value="1"/>
</dbReference>
<dbReference type="Pfam" id="PF13426">
    <property type="entry name" value="PAS_9"/>
    <property type="match status" value="1"/>
</dbReference>
<dbReference type="Gene3D" id="1.10.287.130">
    <property type="match status" value="1"/>
</dbReference>
<evidence type="ECO:0000256" key="4">
    <source>
        <dbReference type="ARBA" id="ARBA00022679"/>
    </source>
</evidence>
<evidence type="ECO:0000256" key="2">
    <source>
        <dbReference type="ARBA" id="ARBA00012438"/>
    </source>
</evidence>
<dbReference type="SUPFAM" id="SSF55874">
    <property type="entry name" value="ATPase domain of HSP90 chaperone/DNA topoisomerase II/histidine kinase"/>
    <property type="match status" value="1"/>
</dbReference>
<dbReference type="PROSITE" id="PS50112">
    <property type="entry name" value="PAS"/>
    <property type="match status" value="1"/>
</dbReference>
<accession>A0ABX1DHC0</accession>
<protein>
    <recommendedName>
        <fullName evidence="2">histidine kinase</fullName>
        <ecNumber evidence="2">2.7.13.3</ecNumber>
    </recommendedName>
</protein>
<dbReference type="RefSeq" id="WP_167919112.1">
    <property type="nucleotide sequence ID" value="NZ_JAAVJS010000021.1"/>
</dbReference>
<dbReference type="EC" id="2.7.13.3" evidence="2"/>
<dbReference type="InterPro" id="IPR013655">
    <property type="entry name" value="PAS_fold_3"/>
</dbReference>
<dbReference type="Gene3D" id="3.30.565.10">
    <property type="entry name" value="Histidine kinase-like ATPase, C-terminal domain"/>
    <property type="match status" value="1"/>
</dbReference>
<dbReference type="InterPro" id="IPR004358">
    <property type="entry name" value="Sig_transdc_His_kin-like_C"/>
</dbReference>
<dbReference type="CDD" id="cd00130">
    <property type="entry name" value="PAS"/>
    <property type="match status" value="2"/>
</dbReference>
<dbReference type="PROSITE" id="PS50109">
    <property type="entry name" value="HIS_KIN"/>
    <property type="match status" value="1"/>
</dbReference>
<dbReference type="EMBL" id="JAAVJS010000021">
    <property type="protein sequence ID" value="NJX16484.1"/>
    <property type="molecule type" value="Genomic_DNA"/>
</dbReference>
<evidence type="ECO:0000256" key="5">
    <source>
        <dbReference type="ARBA" id="ARBA00022777"/>
    </source>
</evidence>
<dbReference type="Pfam" id="PF02518">
    <property type="entry name" value="HATPase_c"/>
    <property type="match status" value="1"/>
</dbReference>
<keyword evidence="4" id="KW-0808">Transferase</keyword>
<dbReference type="InterPro" id="IPR001610">
    <property type="entry name" value="PAC"/>
</dbReference>
<dbReference type="PANTHER" id="PTHR43304:SF1">
    <property type="entry name" value="PAC DOMAIN-CONTAINING PROTEIN"/>
    <property type="match status" value="1"/>
</dbReference>
<evidence type="ECO:0000313" key="10">
    <source>
        <dbReference type="Proteomes" id="UP000760545"/>
    </source>
</evidence>
<keyword evidence="10" id="KW-1185">Reference proteome</keyword>
<feature type="domain" description="Histidine kinase" evidence="6">
    <location>
        <begin position="410"/>
        <end position="623"/>
    </location>
</feature>
<reference evidence="9 10" key="1">
    <citation type="submission" date="2020-03" db="EMBL/GenBank/DDBJ databases">
        <title>Tamlana sp. nov, isolated from XXX.</title>
        <authorList>
            <person name="Cao W.R."/>
        </authorList>
    </citation>
    <scope>NUCLEOTIDE SEQUENCE [LARGE SCALE GENOMIC DNA]</scope>
    <source>
        <strain evidence="9 10">HST1-43</strain>
    </source>
</reference>
<dbReference type="InterPro" id="IPR035965">
    <property type="entry name" value="PAS-like_dom_sf"/>
</dbReference>
<dbReference type="SMART" id="SM00387">
    <property type="entry name" value="HATPase_c"/>
    <property type="match status" value="1"/>
</dbReference>
<dbReference type="InterPro" id="IPR036890">
    <property type="entry name" value="HATPase_C_sf"/>
</dbReference>
<feature type="domain" description="PAC" evidence="8">
    <location>
        <begin position="340"/>
        <end position="392"/>
    </location>
</feature>
<evidence type="ECO:0000256" key="1">
    <source>
        <dbReference type="ARBA" id="ARBA00000085"/>
    </source>
</evidence>
<comment type="catalytic activity">
    <reaction evidence="1">
        <text>ATP + protein L-histidine = ADP + protein N-phospho-L-histidine.</text>
        <dbReference type="EC" id="2.7.13.3"/>
    </reaction>
</comment>
<dbReference type="SMART" id="SM00086">
    <property type="entry name" value="PAC"/>
    <property type="match status" value="3"/>
</dbReference>
<evidence type="ECO:0000259" key="8">
    <source>
        <dbReference type="PROSITE" id="PS50113"/>
    </source>
</evidence>
<dbReference type="Pfam" id="PF08447">
    <property type="entry name" value="PAS_3"/>
    <property type="match status" value="2"/>
</dbReference>
<sequence length="624" mass="72313">MNYLQKELYELIKTDNAIFEFIQNNSLDGLWYWDLEKPENEWMNERFWEVLGYDPKDMPHKASAWQDIINKDDLALAANNVKQHLEDPNHPYDQTVRYTHKNGQTIWIRCKGLAIRNAEGVPTRMLGSHQDVTQLKQSENVLKHCNEEANIGFWDMNVSTQTIIWSDVTKKIHGVDPDYQPNLETGINFYKKGHSQDRITDLVFNALNKGEGFNEELQIVTQQGKTKWVKVLGIPEKNHQNTINRVYGTMQDIDALKTYQLKLEESEQAFRGNFENAAIGMALLDKYGKWLKVNQTLCDIVGYTSEEFYQLTFQDITHPDDLDLDLSLLQEVMEKKREHYRMDKRYFHKKGYLVYIHLAVSVVRDDKGDVLYFISQIIDITQQKEQEQKLQRIIELTQDQNERLKNFAHIVSHNLRSHSGGLSALLSILKEDEPDYFENEIVKLLESSSDNLNETIEHLSEVVKINLSSKENFSLLPIKPIVDKQITSILPLAEKNKVNIINNIDQDTKVLAIQAYLESIALNFITNAIKYRSKDRNSFLEINSLKNGKYTIIEFIDNGVGINLDLHSKKLFGMYKTFHKNKDARGIGLFITKNQIETLGGKVEVSSEINKGTTFKVFLRNEKD</sequence>
<evidence type="ECO:0000259" key="6">
    <source>
        <dbReference type="PROSITE" id="PS50109"/>
    </source>
</evidence>
<gene>
    <name evidence="9" type="ORF">HC176_13395</name>
</gene>
<evidence type="ECO:0000313" key="9">
    <source>
        <dbReference type="EMBL" id="NJX16484.1"/>
    </source>
</evidence>
<dbReference type="SMART" id="SM00091">
    <property type="entry name" value="PAS"/>
    <property type="match status" value="2"/>
</dbReference>
<dbReference type="InterPro" id="IPR003594">
    <property type="entry name" value="HATPase_dom"/>
</dbReference>
<dbReference type="Gene3D" id="3.30.450.20">
    <property type="entry name" value="PAS domain"/>
    <property type="match status" value="3"/>
</dbReference>
<dbReference type="InterPro" id="IPR005467">
    <property type="entry name" value="His_kinase_dom"/>
</dbReference>
<dbReference type="InterPro" id="IPR052162">
    <property type="entry name" value="Sensor_kinase/Photoreceptor"/>
</dbReference>